<protein>
    <submittedName>
        <fullName evidence="4">SCP domain-containing protein</fullName>
    </submittedName>
</protein>
<keyword evidence="3" id="KW-1185">Reference proteome</keyword>
<dbReference type="Proteomes" id="UP000271162">
    <property type="component" value="Unassembled WGS sequence"/>
</dbReference>
<name>A0A0N4Y322_NIPBR</name>
<accession>A0A0N4Y322</accession>
<dbReference type="WBParaSite" id="NBR_0001016301-mRNA-1">
    <property type="protein sequence ID" value="NBR_0001016301-mRNA-1"/>
    <property type="gene ID" value="NBR_0001016301"/>
</dbReference>
<gene>
    <name evidence="2" type="ORF">NBR_LOCUS10164</name>
</gene>
<reference evidence="2 3" key="2">
    <citation type="submission" date="2018-11" db="EMBL/GenBank/DDBJ databases">
        <authorList>
            <consortium name="Pathogen Informatics"/>
        </authorList>
    </citation>
    <scope>NUCLEOTIDE SEQUENCE [LARGE SCALE GENOMIC DNA]</scope>
</reference>
<feature type="signal peptide" evidence="1">
    <location>
        <begin position="1"/>
        <end position="23"/>
    </location>
</feature>
<reference evidence="4" key="1">
    <citation type="submission" date="2017-02" db="UniProtKB">
        <authorList>
            <consortium name="WormBaseParasite"/>
        </authorList>
    </citation>
    <scope>IDENTIFICATION</scope>
</reference>
<sequence length="178" mass="20466">MNKLQAFIVVSIVWALAAMIASSSVKENKGTTGPVTVKRKPTGQGECGVKPEWIHRLFARFHNATGLRMNCQYNTQAYWAAIPFLNRDVNTVNKDYWCRITHKENQWGFYFNENLIESFLKRSFAKKIWLIAQTYPKTEYGCTAMHNKYYALYTNLALCIYSRRYANGTLAPCPEGTV</sequence>
<keyword evidence="1" id="KW-0732">Signal</keyword>
<feature type="chain" id="PRO_5043125409" evidence="1">
    <location>
        <begin position="24"/>
        <end position="178"/>
    </location>
</feature>
<evidence type="ECO:0000313" key="4">
    <source>
        <dbReference type="WBParaSite" id="NBR_0001016301-mRNA-1"/>
    </source>
</evidence>
<evidence type="ECO:0000256" key="1">
    <source>
        <dbReference type="SAM" id="SignalP"/>
    </source>
</evidence>
<evidence type="ECO:0000313" key="3">
    <source>
        <dbReference type="Proteomes" id="UP000271162"/>
    </source>
</evidence>
<proteinExistence type="predicted"/>
<dbReference type="AlphaFoldDB" id="A0A0N4Y322"/>
<dbReference type="EMBL" id="UYSL01020263">
    <property type="protein sequence ID" value="VDL73753.1"/>
    <property type="molecule type" value="Genomic_DNA"/>
</dbReference>
<organism evidence="4">
    <name type="scientific">Nippostrongylus brasiliensis</name>
    <name type="common">Rat hookworm</name>
    <dbReference type="NCBI Taxonomy" id="27835"/>
    <lineage>
        <taxon>Eukaryota</taxon>
        <taxon>Metazoa</taxon>
        <taxon>Ecdysozoa</taxon>
        <taxon>Nematoda</taxon>
        <taxon>Chromadorea</taxon>
        <taxon>Rhabditida</taxon>
        <taxon>Rhabditina</taxon>
        <taxon>Rhabditomorpha</taxon>
        <taxon>Strongyloidea</taxon>
        <taxon>Heligmosomidae</taxon>
        <taxon>Nippostrongylus</taxon>
    </lineage>
</organism>
<evidence type="ECO:0000313" key="2">
    <source>
        <dbReference type="EMBL" id="VDL73753.1"/>
    </source>
</evidence>